<proteinExistence type="inferred from homology"/>
<evidence type="ECO:0000256" key="1">
    <source>
        <dbReference type="ARBA" id="ARBA00008814"/>
    </source>
</evidence>
<evidence type="ECO:0000313" key="5">
    <source>
        <dbReference type="Proteomes" id="UP000011863"/>
    </source>
</evidence>
<organism evidence="4 5">
    <name type="scientific">Ilumatobacter coccineus (strain NBRC 103263 / KCTC 29153 / YM16-304)</name>
    <dbReference type="NCBI Taxonomy" id="1313172"/>
    <lineage>
        <taxon>Bacteria</taxon>
        <taxon>Bacillati</taxon>
        <taxon>Actinomycetota</taxon>
        <taxon>Acidimicrobiia</taxon>
        <taxon>Acidimicrobiales</taxon>
        <taxon>Ilumatobacteraceae</taxon>
        <taxon>Ilumatobacter</taxon>
    </lineage>
</organism>
<dbReference type="RefSeq" id="WP_015441897.1">
    <property type="nucleotide sequence ID" value="NC_020520.1"/>
</dbReference>
<dbReference type="Pfam" id="PF01497">
    <property type="entry name" value="Peripla_BP_2"/>
    <property type="match status" value="1"/>
</dbReference>
<dbReference type="SUPFAM" id="SSF53807">
    <property type="entry name" value="Helical backbone' metal receptor"/>
    <property type="match status" value="1"/>
</dbReference>
<keyword evidence="2" id="KW-0732">Signal</keyword>
<gene>
    <name evidence="4" type="ORF">YM304_23360</name>
</gene>
<dbReference type="PANTHER" id="PTHR30535">
    <property type="entry name" value="VITAMIN B12-BINDING PROTEIN"/>
    <property type="match status" value="1"/>
</dbReference>
<comment type="similarity">
    <text evidence="1">Belongs to the bacterial solute-binding protein 8 family.</text>
</comment>
<dbReference type="InterPro" id="IPR054828">
    <property type="entry name" value="Vit_B12_bind_prot"/>
</dbReference>
<dbReference type="NCBIfam" id="NF038402">
    <property type="entry name" value="TroA_like"/>
    <property type="match status" value="1"/>
</dbReference>
<dbReference type="EMBL" id="AP012057">
    <property type="protein sequence ID" value="BAN02650.1"/>
    <property type="molecule type" value="Genomic_DNA"/>
</dbReference>
<dbReference type="Gene3D" id="3.40.50.1980">
    <property type="entry name" value="Nitrogenase molybdenum iron protein domain"/>
    <property type="match status" value="2"/>
</dbReference>
<name>A0A6C7E8A3_ILUCY</name>
<protein>
    <recommendedName>
        <fullName evidence="3">Fe/B12 periplasmic-binding domain-containing protein</fullName>
    </recommendedName>
</protein>
<keyword evidence="5" id="KW-1185">Reference proteome</keyword>
<dbReference type="AlphaFoldDB" id="A0A6C7E8A3"/>
<dbReference type="InterPro" id="IPR050902">
    <property type="entry name" value="ABC_Transporter_SBP"/>
</dbReference>
<accession>A0A6C7E8A3</accession>
<sequence>MTRVVSLVPSSTETLLALGADVVACTRFCEQPSLRHVGGTKNPDIEQIIELAPDLVVLDREENRIDDHDALVVAGLDVLVSDVRSVAAGFDVVEQLAAAVGVAAPTTTRAEPVDVEARRTAFVPIWRRPWMTIASNTYGGSLLAHLGVDLVATGSDDAYPTVELDAIASQVPDLVLVPSEPYEFDDGHVGELTAALPTSAVVRVDGQDLFWWGSRTPMAIERMARALDVAHGR</sequence>
<dbReference type="OrthoDB" id="9816357at2"/>
<dbReference type="Proteomes" id="UP000011863">
    <property type="component" value="Chromosome"/>
</dbReference>
<evidence type="ECO:0000313" key="4">
    <source>
        <dbReference type="EMBL" id="BAN02650.1"/>
    </source>
</evidence>
<reference evidence="4 5" key="1">
    <citation type="journal article" date="2013" name="Int. J. Syst. Evol. Microbiol.">
        <title>Ilumatobacter nonamiense sp. nov. and Ilumatobacter coccineum sp. nov., isolated from seashore sand.</title>
        <authorList>
            <person name="Matsumoto A."/>
            <person name="Kasai H."/>
            <person name="Matsuo Y."/>
            <person name="Shizuri Y."/>
            <person name="Ichikawa N."/>
            <person name="Fujita N."/>
            <person name="Omura S."/>
            <person name="Takahashi Y."/>
        </authorList>
    </citation>
    <scope>NUCLEOTIDE SEQUENCE [LARGE SCALE GENOMIC DNA]</scope>
    <source>
        <strain evidence="5">NBRC 103263 / KCTC 29153 / YM16-304</strain>
    </source>
</reference>
<evidence type="ECO:0000256" key="2">
    <source>
        <dbReference type="ARBA" id="ARBA00022729"/>
    </source>
</evidence>
<dbReference type="PANTHER" id="PTHR30535:SF35">
    <property type="entry name" value="PERIPLASMIC BINDING PROTEIN"/>
    <property type="match status" value="1"/>
</dbReference>
<evidence type="ECO:0000259" key="3">
    <source>
        <dbReference type="Pfam" id="PF01497"/>
    </source>
</evidence>
<dbReference type="KEGG" id="aym:YM304_23360"/>
<feature type="domain" description="Fe/B12 periplasmic-binding" evidence="3">
    <location>
        <begin position="4"/>
        <end position="178"/>
    </location>
</feature>
<dbReference type="InterPro" id="IPR002491">
    <property type="entry name" value="ABC_transptr_periplasmic_BD"/>
</dbReference>